<evidence type="ECO:0000313" key="1">
    <source>
        <dbReference type="EMBL" id="TRT55956.1"/>
    </source>
</evidence>
<dbReference type="AlphaFoldDB" id="A0A551Y4Q9"/>
<dbReference type="Pfam" id="PF10014">
    <property type="entry name" value="2OG-Fe_Oxy_2"/>
    <property type="match status" value="1"/>
</dbReference>
<proteinExistence type="predicted"/>
<sequence length="147" mass="17386">MTIKKHNNIAQYIAKQISKQSFSLIRADVLQANVDLTKKDLQHFFESWNDLKVDSYMNDGGRYRYRRYSVFRYEGSQKKLIERQGEPHYQYKEFNVLNGGIKRYFEPIKAEIQSSLVFVKIISLCINTFEEISRPPAKVLFSYLMIA</sequence>
<comment type="caution">
    <text evidence="1">The sequence shown here is derived from an EMBL/GenBank/DDBJ whole genome shotgun (WGS) entry which is preliminary data.</text>
</comment>
<reference evidence="1 2" key="1">
    <citation type="submission" date="2019-01" db="EMBL/GenBank/DDBJ databases">
        <title>Coherence of Microcystis species and biogeography revealed through population genomics.</title>
        <authorList>
            <person name="Perez-Carrascal O.M."/>
            <person name="Terrat Y."/>
            <person name="Giani A."/>
            <person name="Fortin N."/>
            <person name="Tromas N."/>
            <person name="Shapiro B.J."/>
        </authorList>
    </citation>
    <scope>NUCLEOTIDE SEQUENCE [LARGE SCALE GENOMIC DNA]</scope>
    <source>
        <strain evidence="1">Ma_QC_C_20070703_M131</strain>
    </source>
</reference>
<dbReference type="GO" id="GO:0051213">
    <property type="term" value="F:dioxygenase activity"/>
    <property type="evidence" value="ECO:0007669"/>
    <property type="project" value="InterPro"/>
</dbReference>
<dbReference type="InterPro" id="IPR018724">
    <property type="entry name" value="2OG-Fe_dioxygenase"/>
</dbReference>
<name>A0A551Y4Q9_MICAE</name>
<accession>A0A551Y4Q9</accession>
<evidence type="ECO:0000313" key="2">
    <source>
        <dbReference type="Proteomes" id="UP000316443"/>
    </source>
</evidence>
<protein>
    <submittedName>
        <fullName evidence="1">Uncharacterized protein</fullName>
    </submittedName>
</protein>
<dbReference type="Proteomes" id="UP000316443">
    <property type="component" value="Unassembled WGS sequence"/>
</dbReference>
<gene>
    <name evidence="1" type="ORF">EWV85_08690</name>
</gene>
<organism evidence="1 2">
    <name type="scientific">Microcystis aeruginosa Ma_QC_C_20070703_M131</name>
    <dbReference type="NCBI Taxonomy" id="2486263"/>
    <lineage>
        <taxon>Bacteria</taxon>
        <taxon>Bacillati</taxon>
        <taxon>Cyanobacteriota</taxon>
        <taxon>Cyanophyceae</taxon>
        <taxon>Oscillatoriophycideae</taxon>
        <taxon>Chroococcales</taxon>
        <taxon>Microcystaceae</taxon>
        <taxon>Microcystis</taxon>
    </lineage>
</organism>
<dbReference type="Gene3D" id="2.60.120.620">
    <property type="entry name" value="q2cbj1_9rhob like domain"/>
    <property type="match status" value="1"/>
</dbReference>
<dbReference type="EMBL" id="SFCA01000092">
    <property type="protein sequence ID" value="TRT55956.1"/>
    <property type="molecule type" value="Genomic_DNA"/>
</dbReference>